<keyword evidence="11" id="KW-1185">Reference proteome</keyword>
<dbReference type="GO" id="GO:0005829">
    <property type="term" value="C:cytosol"/>
    <property type="evidence" value="ECO:0007669"/>
    <property type="project" value="TreeGrafter"/>
</dbReference>
<evidence type="ECO:0000256" key="6">
    <source>
        <dbReference type="ARBA" id="ARBA00023002"/>
    </source>
</evidence>
<dbReference type="PIRSF" id="PIRSF000194">
    <property type="entry name" value="DHFR"/>
    <property type="match status" value="1"/>
</dbReference>
<feature type="domain" description="DHFR" evidence="9">
    <location>
        <begin position="4"/>
        <end position="164"/>
    </location>
</feature>
<dbReference type="InterPro" id="IPR017925">
    <property type="entry name" value="DHFR_CS"/>
</dbReference>
<dbReference type="GO" id="GO:0004146">
    <property type="term" value="F:dihydrofolate reductase activity"/>
    <property type="evidence" value="ECO:0007669"/>
    <property type="project" value="UniProtKB-EC"/>
</dbReference>
<dbReference type="KEGG" id="splr:C0J00_03810"/>
<organism evidence="10 11">
    <name type="scientific">Streptococcus pluranimalium</name>
    <dbReference type="NCBI Taxonomy" id="82348"/>
    <lineage>
        <taxon>Bacteria</taxon>
        <taxon>Bacillati</taxon>
        <taxon>Bacillota</taxon>
        <taxon>Bacilli</taxon>
        <taxon>Lactobacillales</taxon>
        <taxon>Streptococcaceae</taxon>
        <taxon>Streptococcus</taxon>
    </lineage>
</organism>
<evidence type="ECO:0000256" key="2">
    <source>
        <dbReference type="ARBA" id="ARBA00009539"/>
    </source>
</evidence>
<keyword evidence="5 7" id="KW-0521">NADP</keyword>
<evidence type="ECO:0000256" key="7">
    <source>
        <dbReference type="PIRNR" id="PIRNR000194"/>
    </source>
</evidence>
<evidence type="ECO:0000256" key="3">
    <source>
        <dbReference type="ARBA" id="ARBA00012856"/>
    </source>
</evidence>
<keyword evidence="4 7" id="KW-0554">One-carbon metabolism</keyword>
<evidence type="ECO:0000313" key="10">
    <source>
        <dbReference type="EMBL" id="AUW96304.1"/>
    </source>
</evidence>
<evidence type="ECO:0000256" key="4">
    <source>
        <dbReference type="ARBA" id="ARBA00022563"/>
    </source>
</evidence>
<dbReference type="Pfam" id="PF00186">
    <property type="entry name" value="DHFR_1"/>
    <property type="match status" value="1"/>
</dbReference>
<dbReference type="PROSITE" id="PS51330">
    <property type="entry name" value="DHFR_2"/>
    <property type="match status" value="1"/>
</dbReference>
<dbReference type="GO" id="GO:0050661">
    <property type="term" value="F:NADP binding"/>
    <property type="evidence" value="ECO:0007669"/>
    <property type="project" value="InterPro"/>
</dbReference>
<comment type="pathway">
    <text evidence="1 7">Cofactor biosynthesis; tetrahydrofolate biosynthesis; 5,6,7,8-tetrahydrofolate from 7,8-dihydrofolate: step 1/1.</text>
</comment>
<dbReference type="AlphaFoldDB" id="A0A2L0D3N1"/>
<dbReference type="InterPro" id="IPR001796">
    <property type="entry name" value="DHFR_dom"/>
</dbReference>
<keyword evidence="6 7" id="KW-0560">Oxidoreductase</keyword>
<accession>A0A2L0D3N1</accession>
<dbReference type="PROSITE" id="PS00075">
    <property type="entry name" value="DHFR_1"/>
    <property type="match status" value="1"/>
</dbReference>
<comment type="similarity">
    <text evidence="2 7 8">Belongs to the dihydrofolate reductase family.</text>
</comment>
<evidence type="ECO:0000259" key="9">
    <source>
        <dbReference type="PROSITE" id="PS51330"/>
    </source>
</evidence>
<dbReference type="PRINTS" id="PR00070">
    <property type="entry name" value="DHFR"/>
</dbReference>
<dbReference type="GeneID" id="98393038"/>
<dbReference type="FunFam" id="3.40.430.10:FF:000009">
    <property type="entry name" value="Dihydrofolate reductase"/>
    <property type="match status" value="1"/>
</dbReference>
<gene>
    <name evidence="10" type="ORF">C0J00_03810</name>
</gene>
<reference evidence="10 11" key="1">
    <citation type="submission" date="2017-12" db="EMBL/GenBank/DDBJ databases">
        <authorList>
            <person name="Hurst M.R.H."/>
        </authorList>
    </citation>
    <scope>NUCLEOTIDE SEQUENCE [LARGE SCALE GENOMIC DNA]</scope>
    <source>
        <strain evidence="10 11">TH11417</strain>
    </source>
</reference>
<dbReference type="InterPro" id="IPR012259">
    <property type="entry name" value="DHFR"/>
</dbReference>
<dbReference type="OrthoDB" id="9804315at2"/>
<evidence type="ECO:0000256" key="5">
    <source>
        <dbReference type="ARBA" id="ARBA00022857"/>
    </source>
</evidence>
<sequence length="167" mass="19321">MSKEIIAIWAEDKNHLIGCKDSLPWRLPKELNHFKETTMGQVLLMGRVTFEGMNRRVLPGRQTIVLTRDSDYEAEGVLVLHTKEEVLDWFASQEKTLYIVGGARIYQSFLDVANTLLKTEVDGVFEGDTYFPEYPESDFELVSESFFEKDDKNAYDFTVKKLIRKAK</sequence>
<dbReference type="Proteomes" id="UP000238956">
    <property type="component" value="Chromosome"/>
</dbReference>
<dbReference type="GO" id="GO:0006730">
    <property type="term" value="P:one-carbon metabolic process"/>
    <property type="evidence" value="ECO:0007669"/>
    <property type="project" value="UniProtKB-KW"/>
</dbReference>
<comment type="catalytic activity">
    <reaction evidence="7">
        <text>(6S)-5,6,7,8-tetrahydrofolate + NADP(+) = 7,8-dihydrofolate + NADPH + H(+)</text>
        <dbReference type="Rhea" id="RHEA:15009"/>
        <dbReference type="ChEBI" id="CHEBI:15378"/>
        <dbReference type="ChEBI" id="CHEBI:57451"/>
        <dbReference type="ChEBI" id="CHEBI:57453"/>
        <dbReference type="ChEBI" id="CHEBI:57783"/>
        <dbReference type="ChEBI" id="CHEBI:58349"/>
        <dbReference type="EC" id="1.5.1.3"/>
    </reaction>
</comment>
<dbReference type="EMBL" id="CP025536">
    <property type="protein sequence ID" value="AUW96304.1"/>
    <property type="molecule type" value="Genomic_DNA"/>
</dbReference>
<dbReference type="PANTHER" id="PTHR48069">
    <property type="entry name" value="DIHYDROFOLATE REDUCTASE"/>
    <property type="match status" value="1"/>
</dbReference>
<protein>
    <recommendedName>
        <fullName evidence="3 7">Dihydrofolate reductase</fullName>
        <ecNumber evidence="3 7">1.5.1.3</ecNumber>
    </recommendedName>
</protein>
<proteinExistence type="inferred from homology"/>
<evidence type="ECO:0000256" key="8">
    <source>
        <dbReference type="RuleBase" id="RU004474"/>
    </source>
</evidence>
<reference evidence="10 11" key="2">
    <citation type="submission" date="2018-02" db="EMBL/GenBank/DDBJ databases">
        <title>Whole genome sequencing analysis of Streptococcus pluranimalium isolated from cattle infected mastitis in China.</title>
        <authorList>
            <person name="Zhang J.-R."/>
            <person name="Hu G.-Z."/>
        </authorList>
    </citation>
    <scope>NUCLEOTIDE SEQUENCE [LARGE SCALE GENOMIC DNA]</scope>
    <source>
        <strain evidence="10 11">TH11417</strain>
    </source>
</reference>
<comment type="function">
    <text evidence="7">Key enzyme in folate metabolism. Catalyzes an essential reaction for de novo glycine and purine synthesis, and for DNA precursor synthesis.</text>
</comment>
<dbReference type="PANTHER" id="PTHR48069:SF3">
    <property type="entry name" value="DIHYDROFOLATE REDUCTASE"/>
    <property type="match status" value="1"/>
</dbReference>
<name>A0A2L0D3N1_9STRE</name>
<dbReference type="InterPro" id="IPR024072">
    <property type="entry name" value="DHFR-like_dom_sf"/>
</dbReference>
<dbReference type="GO" id="GO:0046655">
    <property type="term" value="P:folic acid metabolic process"/>
    <property type="evidence" value="ECO:0007669"/>
    <property type="project" value="TreeGrafter"/>
</dbReference>
<dbReference type="UniPathway" id="UPA00077">
    <property type="reaction ID" value="UER00158"/>
</dbReference>
<dbReference type="RefSeq" id="WP_104967637.1">
    <property type="nucleotide sequence ID" value="NZ_CP025536.1"/>
</dbReference>
<dbReference type="GO" id="GO:0046654">
    <property type="term" value="P:tetrahydrofolate biosynthetic process"/>
    <property type="evidence" value="ECO:0007669"/>
    <property type="project" value="UniProtKB-UniPathway"/>
</dbReference>
<dbReference type="EC" id="1.5.1.3" evidence="3 7"/>
<dbReference type="CDD" id="cd00209">
    <property type="entry name" value="DHFR"/>
    <property type="match status" value="1"/>
</dbReference>
<dbReference type="GO" id="GO:0046452">
    <property type="term" value="P:dihydrofolate metabolic process"/>
    <property type="evidence" value="ECO:0007669"/>
    <property type="project" value="TreeGrafter"/>
</dbReference>
<evidence type="ECO:0000313" key="11">
    <source>
        <dbReference type="Proteomes" id="UP000238956"/>
    </source>
</evidence>
<dbReference type="SUPFAM" id="SSF53597">
    <property type="entry name" value="Dihydrofolate reductase-like"/>
    <property type="match status" value="1"/>
</dbReference>
<dbReference type="Gene3D" id="3.40.430.10">
    <property type="entry name" value="Dihydrofolate Reductase, subunit A"/>
    <property type="match status" value="1"/>
</dbReference>
<evidence type="ECO:0000256" key="1">
    <source>
        <dbReference type="ARBA" id="ARBA00004903"/>
    </source>
</evidence>